<dbReference type="RefSeq" id="WP_165243317.1">
    <property type="nucleotide sequence ID" value="NZ_CP064954.1"/>
</dbReference>
<dbReference type="PANTHER" id="PTHR48098">
    <property type="entry name" value="ENTEROCHELIN ESTERASE-RELATED"/>
    <property type="match status" value="1"/>
</dbReference>
<dbReference type="GO" id="GO:0016747">
    <property type="term" value="F:acyltransferase activity, transferring groups other than amino-acyl groups"/>
    <property type="evidence" value="ECO:0007669"/>
    <property type="project" value="TreeGrafter"/>
</dbReference>
<dbReference type="SUPFAM" id="SSF53474">
    <property type="entry name" value="alpha/beta-Hydrolases"/>
    <property type="match status" value="1"/>
</dbReference>
<evidence type="ECO:0000256" key="1">
    <source>
        <dbReference type="SAM" id="MobiDB-lite"/>
    </source>
</evidence>
<dbReference type="InterPro" id="IPR029058">
    <property type="entry name" value="AB_hydrolase_fold"/>
</dbReference>
<evidence type="ECO:0008006" key="4">
    <source>
        <dbReference type="Google" id="ProtNLM"/>
    </source>
</evidence>
<dbReference type="KEGG" id="cliz:G7Y31_10280"/>
<dbReference type="Proteomes" id="UP000594681">
    <property type="component" value="Chromosome"/>
</dbReference>
<feature type="compositionally biased region" description="Polar residues" evidence="1">
    <location>
        <begin position="27"/>
        <end position="46"/>
    </location>
</feature>
<dbReference type="InterPro" id="IPR000801">
    <property type="entry name" value="Esterase-like"/>
</dbReference>
<dbReference type="AlphaFoldDB" id="A0A7T0KDQ4"/>
<keyword evidence="3" id="KW-1185">Reference proteome</keyword>
<dbReference type="Gene3D" id="3.40.50.1820">
    <property type="entry name" value="alpha/beta hydrolase"/>
    <property type="match status" value="1"/>
</dbReference>
<feature type="region of interest" description="Disordered" evidence="1">
    <location>
        <begin position="17"/>
        <end position="46"/>
    </location>
</feature>
<gene>
    <name evidence="2" type="ORF">G7Y31_10280</name>
</gene>
<evidence type="ECO:0000313" key="2">
    <source>
        <dbReference type="EMBL" id="QPK78891.1"/>
    </source>
</evidence>
<sequence>MASSLLATPVAHAQSSNPFLQPAPLPQGSSQVLPAVPNHSQPHTDPTQAHVVALRHKHDNLYEVDIYSPALQETITNNLLLPREDTPRPTLYLMQGSDGGQTGSTWPVNTKYEEFFADKHVQVISPIGGRRTFFTDWKSTGPDGPNTYWKTYFTKELPIVMERDFKGNGRAAIAGLSMSGVGALNAAIAAPEQYQAVAALSTYPSTTSLLGRLVQTLVVADGGGQVQNLWGWWDDPAWLRNDPYAQTERLRGIKVYTSTGNGLVRNFAGFSFETVKEAIGEWGARLMTDPWVNDARAKGVEVHYDREGYGIHNWDFFEEHLYKAWHTTLGPALGA</sequence>
<dbReference type="Pfam" id="PF00756">
    <property type="entry name" value="Esterase"/>
    <property type="match status" value="1"/>
</dbReference>
<proteinExistence type="predicted"/>
<reference evidence="2 3" key="1">
    <citation type="submission" date="2020-11" db="EMBL/GenBank/DDBJ databases">
        <title>Corynebacterium sp. ZJ-599.</title>
        <authorList>
            <person name="Zhou J."/>
        </authorList>
    </citation>
    <scope>NUCLEOTIDE SEQUENCE [LARGE SCALE GENOMIC DNA]</scope>
    <source>
        <strain evidence="2 3">ZJ-599</strain>
    </source>
</reference>
<dbReference type="EMBL" id="CP064954">
    <property type="protein sequence ID" value="QPK78891.1"/>
    <property type="molecule type" value="Genomic_DNA"/>
</dbReference>
<dbReference type="PANTHER" id="PTHR48098:SF1">
    <property type="entry name" value="DIACYLGLYCEROL ACYLTRANSFERASE_MYCOLYLTRANSFERASE AG85A"/>
    <property type="match status" value="1"/>
</dbReference>
<accession>A0A7T0KDQ4</accession>
<organism evidence="2 3">
    <name type="scientific">Corynebacterium lizhenjunii</name>
    <dbReference type="NCBI Taxonomy" id="2709394"/>
    <lineage>
        <taxon>Bacteria</taxon>
        <taxon>Bacillati</taxon>
        <taxon>Actinomycetota</taxon>
        <taxon>Actinomycetes</taxon>
        <taxon>Mycobacteriales</taxon>
        <taxon>Corynebacteriaceae</taxon>
        <taxon>Corynebacterium</taxon>
    </lineage>
</organism>
<name>A0A7T0KDQ4_9CORY</name>
<protein>
    <recommendedName>
        <fullName evidence="4">Esterase</fullName>
    </recommendedName>
</protein>
<dbReference type="InterPro" id="IPR050583">
    <property type="entry name" value="Mycobacterial_A85_antigen"/>
</dbReference>
<evidence type="ECO:0000313" key="3">
    <source>
        <dbReference type="Proteomes" id="UP000594681"/>
    </source>
</evidence>